<name>A0A2T3A6V8_9PEZI</name>
<dbReference type="Proteomes" id="UP000241462">
    <property type="component" value="Unassembled WGS sequence"/>
</dbReference>
<accession>A0A2T3A6V8</accession>
<organism evidence="1 2">
    <name type="scientific">Coniella lustricola</name>
    <dbReference type="NCBI Taxonomy" id="2025994"/>
    <lineage>
        <taxon>Eukaryota</taxon>
        <taxon>Fungi</taxon>
        <taxon>Dikarya</taxon>
        <taxon>Ascomycota</taxon>
        <taxon>Pezizomycotina</taxon>
        <taxon>Sordariomycetes</taxon>
        <taxon>Sordariomycetidae</taxon>
        <taxon>Diaporthales</taxon>
        <taxon>Schizoparmaceae</taxon>
        <taxon>Coniella</taxon>
    </lineage>
</organism>
<gene>
    <name evidence="1" type="ORF">BD289DRAFT_435027</name>
</gene>
<reference evidence="1 2" key="1">
    <citation type="journal article" date="2018" name="Mycol. Prog.">
        <title>Coniella lustricola, a new species from submerged detritus.</title>
        <authorList>
            <person name="Raudabaugh D.B."/>
            <person name="Iturriaga T."/>
            <person name="Carver A."/>
            <person name="Mondo S."/>
            <person name="Pangilinan J."/>
            <person name="Lipzen A."/>
            <person name="He G."/>
            <person name="Amirebrahimi M."/>
            <person name="Grigoriev I.V."/>
            <person name="Miller A.N."/>
        </authorList>
    </citation>
    <scope>NUCLEOTIDE SEQUENCE [LARGE SCALE GENOMIC DNA]</scope>
    <source>
        <strain evidence="1 2">B22-T-1</strain>
    </source>
</reference>
<dbReference type="InParanoid" id="A0A2T3A6V8"/>
<dbReference type="EMBL" id="KZ678451">
    <property type="protein sequence ID" value="PSR83967.1"/>
    <property type="molecule type" value="Genomic_DNA"/>
</dbReference>
<keyword evidence="2" id="KW-1185">Reference proteome</keyword>
<sequence length="219" mass="24762">MASCTRDSFFHQHILRMLRCSRWSDRRILATVRPERDENCLPPLLILSSHRTHVLHGRSPAGALHEITEVLTGTTRCPTAPSLAAKKEASCARSEPLCECISVHCLTKSAAVAPASGTPLPPLSLSRRMRRRFLCMLNSHSRSCNYTLLWYQVLCLTPKVQTNFVGSEHTRSATLSQTDPQPYGNGQKATVARPLRNGRSIPWYECIHVHSKVWYYVRR</sequence>
<protein>
    <submittedName>
        <fullName evidence="1">Uncharacterized protein</fullName>
    </submittedName>
</protein>
<evidence type="ECO:0000313" key="1">
    <source>
        <dbReference type="EMBL" id="PSR83967.1"/>
    </source>
</evidence>
<dbReference type="AlphaFoldDB" id="A0A2T3A6V8"/>
<evidence type="ECO:0000313" key="2">
    <source>
        <dbReference type="Proteomes" id="UP000241462"/>
    </source>
</evidence>
<proteinExistence type="predicted"/>